<accession>A0A078B9C7</accession>
<dbReference type="Proteomes" id="UP000039865">
    <property type="component" value="Unassembled WGS sequence"/>
</dbReference>
<proteinExistence type="predicted"/>
<protein>
    <submittedName>
        <fullName evidence="2">Uncharacterized protein</fullName>
    </submittedName>
</protein>
<name>A0A078B9C7_STYLE</name>
<keyword evidence="3" id="KW-1185">Reference proteome</keyword>
<sequence length="128" mass="15672">MTRYQLDQQELVNRKRKYQETLEMQLKSKRDEIDYMKLEKDRLRGQIKERADYNRSQEMQMKELRMGQQRQYKKMLDDQSMQSQIISMARLNQQYINSSNDLGSKSQSRQTNQYKTDNELLNFKDYAH</sequence>
<evidence type="ECO:0000313" key="3">
    <source>
        <dbReference type="Proteomes" id="UP000039865"/>
    </source>
</evidence>
<dbReference type="EMBL" id="CCKQ01018829">
    <property type="protein sequence ID" value="CDW90821.1"/>
    <property type="molecule type" value="Genomic_DNA"/>
</dbReference>
<dbReference type="InParanoid" id="A0A078B9C7"/>
<gene>
    <name evidence="2" type="primary">Contig12475.g13307</name>
    <name evidence="2" type="ORF">STYLEM_19968</name>
</gene>
<evidence type="ECO:0000313" key="2">
    <source>
        <dbReference type="EMBL" id="CDW90821.1"/>
    </source>
</evidence>
<dbReference type="AlphaFoldDB" id="A0A078B9C7"/>
<feature type="region of interest" description="Disordered" evidence="1">
    <location>
        <begin position="97"/>
        <end position="128"/>
    </location>
</feature>
<evidence type="ECO:0000256" key="1">
    <source>
        <dbReference type="SAM" id="MobiDB-lite"/>
    </source>
</evidence>
<feature type="compositionally biased region" description="Polar residues" evidence="1">
    <location>
        <begin position="97"/>
        <end position="115"/>
    </location>
</feature>
<reference evidence="2 3" key="1">
    <citation type="submission" date="2014-06" db="EMBL/GenBank/DDBJ databases">
        <authorList>
            <person name="Swart Estienne"/>
        </authorList>
    </citation>
    <scope>NUCLEOTIDE SEQUENCE [LARGE SCALE GENOMIC DNA]</scope>
    <source>
        <strain evidence="2 3">130c</strain>
    </source>
</reference>
<organism evidence="2 3">
    <name type="scientific">Stylonychia lemnae</name>
    <name type="common">Ciliate</name>
    <dbReference type="NCBI Taxonomy" id="5949"/>
    <lineage>
        <taxon>Eukaryota</taxon>
        <taxon>Sar</taxon>
        <taxon>Alveolata</taxon>
        <taxon>Ciliophora</taxon>
        <taxon>Intramacronucleata</taxon>
        <taxon>Spirotrichea</taxon>
        <taxon>Stichotrichia</taxon>
        <taxon>Sporadotrichida</taxon>
        <taxon>Oxytrichidae</taxon>
        <taxon>Stylonychinae</taxon>
        <taxon>Stylonychia</taxon>
    </lineage>
</organism>